<dbReference type="PANTHER" id="PTHR43142:SF11">
    <property type="entry name" value="CARBOXYLIC ESTER HYDROLASE"/>
    <property type="match status" value="1"/>
</dbReference>
<dbReference type="Proteomes" id="UP001281003">
    <property type="component" value="Unassembled WGS sequence"/>
</dbReference>
<proteinExistence type="predicted"/>
<dbReference type="EMBL" id="JAUTDP010000001">
    <property type="protein sequence ID" value="KAK3402702.1"/>
    <property type="molecule type" value="Genomic_DNA"/>
</dbReference>
<reference evidence="2" key="2">
    <citation type="submission" date="2023-07" db="EMBL/GenBank/DDBJ databases">
        <authorList>
            <consortium name="Lawrence Berkeley National Laboratory"/>
            <person name="Haridas S."/>
            <person name="Hensen N."/>
            <person name="Bonometti L."/>
            <person name="Westerberg I."/>
            <person name="Brannstrom I.O."/>
            <person name="Guillou S."/>
            <person name="Cros-Aarteil S."/>
            <person name="Calhoun S."/>
            <person name="Kuo A."/>
            <person name="Mondo S."/>
            <person name="Pangilinan J."/>
            <person name="Riley R."/>
            <person name="LaButti K."/>
            <person name="Andreopoulos B."/>
            <person name="Lipzen A."/>
            <person name="Chen C."/>
            <person name="Yanf M."/>
            <person name="Daum C."/>
            <person name="Ng V."/>
            <person name="Clum A."/>
            <person name="Steindorff A."/>
            <person name="Ohm R."/>
            <person name="Martin F."/>
            <person name="Silar P."/>
            <person name="Natvig D."/>
            <person name="Lalanne C."/>
            <person name="Gautier V."/>
            <person name="Ament-velasquez S.L."/>
            <person name="Kruys A."/>
            <person name="Hutchinson M.I."/>
            <person name="Powell A.J."/>
            <person name="Barry K."/>
            <person name="Miller A.N."/>
            <person name="Grigoriev I.V."/>
            <person name="Debuchy R."/>
            <person name="Gladieux P."/>
            <person name="Thoren M.H."/>
            <person name="Johannesson H."/>
        </authorList>
    </citation>
    <scope>NUCLEOTIDE SEQUENCE</scope>
    <source>
        <strain evidence="2">FGSC 1904</strain>
    </source>
</reference>
<organism evidence="2 3">
    <name type="scientific">Sordaria brevicollis</name>
    <dbReference type="NCBI Taxonomy" id="83679"/>
    <lineage>
        <taxon>Eukaryota</taxon>
        <taxon>Fungi</taxon>
        <taxon>Dikarya</taxon>
        <taxon>Ascomycota</taxon>
        <taxon>Pezizomycotina</taxon>
        <taxon>Sordariomycetes</taxon>
        <taxon>Sordariomycetidae</taxon>
        <taxon>Sordariales</taxon>
        <taxon>Sordariaceae</taxon>
        <taxon>Sordaria</taxon>
    </lineage>
</organism>
<dbReference type="PANTHER" id="PTHR43142">
    <property type="entry name" value="CARBOXYLIC ESTER HYDROLASE"/>
    <property type="match status" value="1"/>
</dbReference>
<comment type="caution">
    <text evidence="2">The sequence shown here is derived from an EMBL/GenBank/DDBJ whole genome shotgun (WGS) entry which is preliminary data.</text>
</comment>
<accession>A0AAE0PMP5</accession>
<evidence type="ECO:0000313" key="3">
    <source>
        <dbReference type="Proteomes" id="UP001281003"/>
    </source>
</evidence>
<protein>
    <submittedName>
        <fullName evidence="2">Alpha/Beta hydrolase protein</fullName>
    </submittedName>
</protein>
<dbReference type="Pfam" id="PF00135">
    <property type="entry name" value="COesterase"/>
    <property type="match status" value="1"/>
</dbReference>
<sequence>MTSSQRPFILNHPTIGPIRGIRKVDGVAQFLGVQYAVIRDRFARGELLEAYSSDHPRVKEGVFDATCLGPVPISPINGCEWEQKLIQHSLPAPTLEQSDTECLTLNIAVPDLKTDGSAWPVLALVHGGAFATGSSSYPQYDLARIVETSVQMGQPIIAVGINYRLGVAGFLHSWAMAAVGYKPNNGLDDQRLGLLWIKHHIAGFNGDPERVTYIGESSGAASGTFHMHGTEPLFSQLIAMSGSSIVKAKPIALGERSFATALQLLGGEGDVEVLLKASPEDIRENIGRKIPLGPLIDGEKIAAPTTYTALADPAQAANLFPGMQWCKRIMVGDCQMDGSAYAPRVAARSDILPVTLAKYLAEVLDPIDTKLSPAVCSAYGLDENATANTPESTKAVLDLATDICFALGARAFVRAWSQKPGAEAFLYRFNVPNPWDGPWKGHATHILDIAFALQNYREHLEPGQQKLEDRFARDIISFVNGRSPWHKYQVGAEQGAMVYYAAENTQGDESRYVRTEDPQLTGRRVILQDLLDEQGLDKVMSAWEMFMKGPKV</sequence>
<evidence type="ECO:0000313" key="2">
    <source>
        <dbReference type="EMBL" id="KAK3402702.1"/>
    </source>
</evidence>
<keyword evidence="3" id="KW-1185">Reference proteome</keyword>
<evidence type="ECO:0000259" key="1">
    <source>
        <dbReference type="Pfam" id="PF00135"/>
    </source>
</evidence>
<gene>
    <name evidence="2" type="ORF">B0T20DRAFT_485417</name>
</gene>
<dbReference type="InterPro" id="IPR029058">
    <property type="entry name" value="AB_hydrolase_fold"/>
</dbReference>
<keyword evidence="2" id="KW-0378">Hydrolase</keyword>
<dbReference type="Gene3D" id="3.40.50.1820">
    <property type="entry name" value="alpha/beta hydrolase"/>
    <property type="match status" value="1"/>
</dbReference>
<dbReference type="AlphaFoldDB" id="A0AAE0PMP5"/>
<dbReference type="GO" id="GO:0016787">
    <property type="term" value="F:hydrolase activity"/>
    <property type="evidence" value="ECO:0007669"/>
    <property type="project" value="UniProtKB-KW"/>
</dbReference>
<reference evidence="2" key="1">
    <citation type="journal article" date="2023" name="Mol. Phylogenet. Evol.">
        <title>Genome-scale phylogeny and comparative genomics of the fungal order Sordariales.</title>
        <authorList>
            <person name="Hensen N."/>
            <person name="Bonometti L."/>
            <person name="Westerberg I."/>
            <person name="Brannstrom I.O."/>
            <person name="Guillou S."/>
            <person name="Cros-Aarteil S."/>
            <person name="Calhoun S."/>
            <person name="Haridas S."/>
            <person name="Kuo A."/>
            <person name="Mondo S."/>
            <person name="Pangilinan J."/>
            <person name="Riley R."/>
            <person name="LaButti K."/>
            <person name="Andreopoulos B."/>
            <person name="Lipzen A."/>
            <person name="Chen C."/>
            <person name="Yan M."/>
            <person name="Daum C."/>
            <person name="Ng V."/>
            <person name="Clum A."/>
            <person name="Steindorff A."/>
            <person name="Ohm R.A."/>
            <person name="Martin F."/>
            <person name="Silar P."/>
            <person name="Natvig D.O."/>
            <person name="Lalanne C."/>
            <person name="Gautier V."/>
            <person name="Ament-Velasquez S.L."/>
            <person name="Kruys A."/>
            <person name="Hutchinson M.I."/>
            <person name="Powell A.J."/>
            <person name="Barry K."/>
            <person name="Miller A.N."/>
            <person name="Grigoriev I.V."/>
            <person name="Debuchy R."/>
            <person name="Gladieux P."/>
            <person name="Hiltunen Thoren M."/>
            <person name="Johannesson H."/>
        </authorList>
    </citation>
    <scope>NUCLEOTIDE SEQUENCE</scope>
    <source>
        <strain evidence="2">FGSC 1904</strain>
    </source>
</reference>
<name>A0AAE0PMP5_SORBR</name>
<dbReference type="InterPro" id="IPR002018">
    <property type="entry name" value="CarbesteraseB"/>
</dbReference>
<feature type="domain" description="Carboxylesterase type B" evidence="1">
    <location>
        <begin position="15"/>
        <end position="484"/>
    </location>
</feature>
<dbReference type="SUPFAM" id="SSF53474">
    <property type="entry name" value="alpha/beta-Hydrolases"/>
    <property type="match status" value="1"/>
</dbReference>